<accession>A0AAN9YJH0</accession>
<reference evidence="2 3" key="1">
    <citation type="submission" date="2024-02" db="EMBL/GenBank/DDBJ databases">
        <title>De novo assembly and annotation of 12 fungi associated with fruit tree decline syndrome in Ontario, Canada.</title>
        <authorList>
            <person name="Sulman M."/>
            <person name="Ellouze W."/>
            <person name="Ilyukhin E."/>
        </authorList>
    </citation>
    <scope>NUCLEOTIDE SEQUENCE [LARGE SCALE GENOMIC DNA]</scope>
    <source>
        <strain evidence="2 3">M11/M66-122</strain>
    </source>
</reference>
<protein>
    <recommendedName>
        <fullName evidence="4">S-adenosyl-L-methionine-dependent methyltransferase</fullName>
    </recommendedName>
</protein>
<name>A0AAN9YJH0_9PEZI</name>
<dbReference type="InterPro" id="IPR050320">
    <property type="entry name" value="N5-glutamine_MTase"/>
</dbReference>
<feature type="region of interest" description="Disordered" evidence="1">
    <location>
        <begin position="195"/>
        <end position="225"/>
    </location>
</feature>
<dbReference type="AlphaFoldDB" id="A0AAN9YJH0"/>
<dbReference type="EMBL" id="JAKJXP020000110">
    <property type="protein sequence ID" value="KAK7745204.1"/>
    <property type="molecule type" value="Genomic_DNA"/>
</dbReference>
<gene>
    <name evidence="2" type="ORF">SLS62_009833</name>
</gene>
<dbReference type="PANTHER" id="PTHR18895">
    <property type="entry name" value="HEMK METHYLTRANSFERASE"/>
    <property type="match status" value="1"/>
</dbReference>
<dbReference type="InterPro" id="IPR029063">
    <property type="entry name" value="SAM-dependent_MTases_sf"/>
</dbReference>
<dbReference type="CDD" id="cd02440">
    <property type="entry name" value="AdoMet_MTases"/>
    <property type="match status" value="1"/>
</dbReference>
<dbReference type="SUPFAM" id="SSF53335">
    <property type="entry name" value="S-adenosyl-L-methionine-dependent methyltransferases"/>
    <property type="match status" value="1"/>
</dbReference>
<dbReference type="Proteomes" id="UP001320420">
    <property type="component" value="Unassembled WGS sequence"/>
</dbReference>
<evidence type="ECO:0008006" key="4">
    <source>
        <dbReference type="Google" id="ProtNLM"/>
    </source>
</evidence>
<comment type="caution">
    <text evidence="2">The sequence shown here is derived from an EMBL/GenBank/DDBJ whole genome shotgun (WGS) entry which is preliminary data.</text>
</comment>
<evidence type="ECO:0000313" key="3">
    <source>
        <dbReference type="Proteomes" id="UP001320420"/>
    </source>
</evidence>
<dbReference type="GO" id="GO:0032259">
    <property type="term" value="P:methylation"/>
    <property type="evidence" value="ECO:0007669"/>
    <property type="project" value="InterPro"/>
</dbReference>
<feature type="compositionally biased region" description="Basic and acidic residues" evidence="1">
    <location>
        <begin position="250"/>
        <end position="268"/>
    </location>
</feature>
<dbReference type="GO" id="GO:0008168">
    <property type="term" value="F:methyltransferase activity"/>
    <property type="evidence" value="ECO:0007669"/>
    <property type="project" value="InterPro"/>
</dbReference>
<proteinExistence type="predicted"/>
<sequence length="422" mass="46447">MPRLPPSLLRRAYRISPHLATLLPACRDLASARNELRWILFHSEASSPAGARGVKEVGLEARIAHLCEQRGRRGIPLQYVLGSQPFGPLDIECRPGILIPRPETEAWVYGVADLIAGSPSLFSSSSSSSKATATPLRIVDFCTGTGCVALLLSSLLQKRQQHHGRLARSRIVHGFDVDERAVALARQNLAANVRRGCLPPQKQPSLFPSSSSPTSPEGPDHRHDDHSAIFFEKGNVFSEDWHKFLRRAGGRRDGASSDPIERKERAEEEERIDVLVANPPYISTHGFDHDTGRSVRNHEPKLALVPDPTLLKDDGSGSPRPKDEDVFYARLLQIAEQMRPEVIVFEVGDLAQAVRVVGMALSGMQKRGEWNSGVEIWRDWPDEVPGEDEAQAVEVSGINVPIKGSGNGRVVVLRRNVDGTKN</sequence>
<organism evidence="2 3">
    <name type="scientific">Diatrype stigma</name>
    <dbReference type="NCBI Taxonomy" id="117547"/>
    <lineage>
        <taxon>Eukaryota</taxon>
        <taxon>Fungi</taxon>
        <taxon>Dikarya</taxon>
        <taxon>Ascomycota</taxon>
        <taxon>Pezizomycotina</taxon>
        <taxon>Sordariomycetes</taxon>
        <taxon>Xylariomycetidae</taxon>
        <taxon>Xylariales</taxon>
        <taxon>Diatrypaceae</taxon>
        <taxon>Diatrype</taxon>
    </lineage>
</organism>
<evidence type="ECO:0000256" key="1">
    <source>
        <dbReference type="SAM" id="MobiDB-lite"/>
    </source>
</evidence>
<dbReference type="PROSITE" id="PS00092">
    <property type="entry name" value="N6_MTASE"/>
    <property type="match status" value="1"/>
</dbReference>
<feature type="region of interest" description="Disordered" evidence="1">
    <location>
        <begin position="249"/>
        <end position="268"/>
    </location>
</feature>
<dbReference type="GO" id="GO:0003676">
    <property type="term" value="F:nucleic acid binding"/>
    <property type="evidence" value="ECO:0007669"/>
    <property type="project" value="InterPro"/>
</dbReference>
<dbReference type="InterPro" id="IPR002052">
    <property type="entry name" value="DNA_methylase_N6_adenine_CS"/>
</dbReference>
<dbReference type="GO" id="GO:0005739">
    <property type="term" value="C:mitochondrion"/>
    <property type="evidence" value="ECO:0007669"/>
    <property type="project" value="TreeGrafter"/>
</dbReference>
<dbReference type="Gene3D" id="3.40.50.150">
    <property type="entry name" value="Vaccinia Virus protein VP39"/>
    <property type="match status" value="1"/>
</dbReference>
<keyword evidence="3" id="KW-1185">Reference proteome</keyword>
<evidence type="ECO:0000313" key="2">
    <source>
        <dbReference type="EMBL" id="KAK7745204.1"/>
    </source>
</evidence>
<feature type="compositionally biased region" description="Low complexity" evidence="1">
    <location>
        <begin position="198"/>
        <end position="215"/>
    </location>
</feature>
<dbReference type="PANTHER" id="PTHR18895:SF74">
    <property type="entry name" value="MTRF1L RELEASE FACTOR GLUTAMINE METHYLTRANSFERASE"/>
    <property type="match status" value="1"/>
</dbReference>